<dbReference type="PANTHER" id="PTHR38409">
    <property type="entry name" value="MDM10-COMPLEMENTING PROTEIN 1"/>
    <property type="match status" value="1"/>
</dbReference>
<dbReference type="Proteomes" id="UP000008370">
    <property type="component" value="Unassembled WGS sequence"/>
</dbReference>
<evidence type="ECO:0000313" key="3">
    <source>
        <dbReference type="EMBL" id="EKM56060.1"/>
    </source>
</evidence>
<evidence type="ECO:0000259" key="2">
    <source>
        <dbReference type="Pfam" id="PF07950"/>
    </source>
</evidence>
<dbReference type="InterPro" id="IPR034804">
    <property type="entry name" value="SQR/QFR_C/D"/>
</dbReference>
<dbReference type="InterPro" id="IPR012472">
    <property type="entry name" value="MCP1_TM"/>
</dbReference>
<sequence length="265" mass="29357">MSDKLPSASPTSANASPRGTLTDVLTKLVHGSAPFISTFLLIHLSASALASLGGSSLSSQVMVSTSNPSEFLRPITCIQILGREYYQTSFGETYLLYTPLMIHSTSGLAKRLLAPRTARKLSSLFALAGYSSMFFLLPIHYLAHREYPADPSPPIYSFGPSELDFEYVKYGLQAWPWRSWLLYTGLVAAVAWHATEGMQIIWNTYFREKLGGWRSTSKSHLLNAAVIVVPVLAGIFVMAREPSFASSSFIPRYEAALRQCWVYRV</sequence>
<keyword evidence="4" id="KW-1185">Reference proteome</keyword>
<dbReference type="Pfam" id="PF07950">
    <property type="entry name" value="MCP1_TM"/>
    <property type="match status" value="1"/>
</dbReference>
<name>K5WA17_PHACS</name>
<dbReference type="GO" id="GO:0055088">
    <property type="term" value="P:lipid homeostasis"/>
    <property type="evidence" value="ECO:0007669"/>
    <property type="project" value="InterPro"/>
</dbReference>
<dbReference type="InterPro" id="IPR039960">
    <property type="entry name" value="MCP1"/>
</dbReference>
<dbReference type="GO" id="GO:0016020">
    <property type="term" value="C:membrane"/>
    <property type="evidence" value="ECO:0007669"/>
    <property type="project" value="InterPro"/>
</dbReference>
<dbReference type="HOGENOM" id="CLU_086446_0_0_1"/>
<feature type="transmembrane region" description="Helical" evidence="1">
    <location>
        <begin position="121"/>
        <end position="143"/>
    </location>
</feature>
<dbReference type="PANTHER" id="PTHR38409:SF1">
    <property type="entry name" value="MITOCHONDRIAL ADAPTER PROTEIN MCP1"/>
    <property type="match status" value="1"/>
</dbReference>
<dbReference type="InParanoid" id="K5WA17"/>
<organism evidence="3 4">
    <name type="scientific">Phanerochaete carnosa (strain HHB-10118-sp)</name>
    <name type="common">White-rot fungus</name>
    <name type="synonym">Peniophora carnosa</name>
    <dbReference type="NCBI Taxonomy" id="650164"/>
    <lineage>
        <taxon>Eukaryota</taxon>
        <taxon>Fungi</taxon>
        <taxon>Dikarya</taxon>
        <taxon>Basidiomycota</taxon>
        <taxon>Agaricomycotina</taxon>
        <taxon>Agaricomycetes</taxon>
        <taxon>Polyporales</taxon>
        <taxon>Phanerochaetaceae</taxon>
        <taxon>Phanerochaete</taxon>
    </lineage>
</organism>
<gene>
    <name evidence="3" type="ORF">PHACADRAFT_257106</name>
</gene>
<dbReference type="EMBL" id="JH930472">
    <property type="protein sequence ID" value="EKM56060.1"/>
    <property type="molecule type" value="Genomic_DNA"/>
</dbReference>
<feature type="domain" description="Mitochondrial adapter protein MCP1 transmembrane" evidence="2">
    <location>
        <begin position="154"/>
        <end position="213"/>
    </location>
</feature>
<keyword evidence="1" id="KW-0472">Membrane</keyword>
<keyword evidence="1" id="KW-1133">Transmembrane helix</keyword>
<reference evidence="3 4" key="1">
    <citation type="journal article" date="2012" name="BMC Genomics">
        <title>Comparative genomics of the white-rot fungi, Phanerochaete carnosa and P. chrysosporium, to elucidate the genetic basis of the distinct wood types they colonize.</title>
        <authorList>
            <person name="Suzuki H."/>
            <person name="MacDonald J."/>
            <person name="Syed K."/>
            <person name="Salamov A."/>
            <person name="Hori C."/>
            <person name="Aerts A."/>
            <person name="Henrissat B."/>
            <person name="Wiebenga A."/>
            <person name="vanKuyk P.A."/>
            <person name="Barry K."/>
            <person name="Lindquist E."/>
            <person name="LaButti K."/>
            <person name="Lapidus A."/>
            <person name="Lucas S."/>
            <person name="Coutinho P."/>
            <person name="Gong Y."/>
            <person name="Samejima M."/>
            <person name="Mahadevan R."/>
            <person name="Abou-Zaid M."/>
            <person name="de Vries R.P."/>
            <person name="Igarashi K."/>
            <person name="Yadav J.S."/>
            <person name="Grigoriev I.V."/>
            <person name="Master E.R."/>
        </authorList>
    </citation>
    <scope>NUCLEOTIDE SEQUENCE [LARGE SCALE GENOMIC DNA]</scope>
    <source>
        <strain evidence="3 4">HHB-10118-sp</strain>
    </source>
</reference>
<proteinExistence type="predicted"/>
<protein>
    <recommendedName>
        <fullName evidence="2">Mitochondrial adapter protein MCP1 transmembrane domain-containing protein</fullName>
    </recommendedName>
</protein>
<dbReference type="KEGG" id="pco:PHACADRAFT_257106"/>
<dbReference type="AlphaFoldDB" id="K5WA17"/>
<accession>K5WA17</accession>
<feature type="transmembrane region" description="Helical" evidence="1">
    <location>
        <begin position="221"/>
        <end position="239"/>
    </location>
</feature>
<evidence type="ECO:0000256" key="1">
    <source>
        <dbReference type="SAM" id="Phobius"/>
    </source>
</evidence>
<dbReference type="GeneID" id="18916755"/>
<feature type="transmembrane region" description="Helical" evidence="1">
    <location>
        <begin position="180"/>
        <end position="201"/>
    </location>
</feature>
<evidence type="ECO:0000313" key="4">
    <source>
        <dbReference type="Proteomes" id="UP000008370"/>
    </source>
</evidence>
<feature type="transmembrane region" description="Helical" evidence="1">
    <location>
        <begin position="33"/>
        <end position="52"/>
    </location>
</feature>
<dbReference type="RefSeq" id="XP_007396360.1">
    <property type="nucleotide sequence ID" value="XM_007396298.1"/>
</dbReference>
<dbReference type="SUPFAM" id="SSF81343">
    <property type="entry name" value="Fumarate reductase respiratory complex transmembrane subunits"/>
    <property type="match status" value="1"/>
</dbReference>
<dbReference type="OrthoDB" id="10259513at2759"/>
<keyword evidence="1" id="KW-0812">Transmembrane</keyword>